<dbReference type="SMART" id="SM00825">
    <property type="entry name" value="PKS_KS"/>
    <property type="match status" value="1"/>
</dbReference>
<dbReference type="SUPFAM" id="SSF53901">
    <property type="entry name" value="Thiolase-like"/>
    <property type="match status" value="2"/>
</dbReference>
<gene>
    <name evidence="6" type="ORF">I6G47_07200</name>
</gene>
<name>A0A7T2YVR7_9BURK</name>
<dbReference type="InterPro" id="IPR020841">
    <property type="entry name" value="PKS_Beta-ketoAc_synthase_dom"/>
</dbReference>
<evidence type="ECO:0000259" key="5">
    <source>
        <dbReference type="PROSITE" id="PS52004"/>
    </source>
</evidence>
<evidence type="ECO:0000256" key="2">
    <source>
        <dbReference type="ARBA" id="ARBA00008467"/>
    </source>
</evidence>
<feature type="domain" description="Ketosynthase family 3 (KS3)" evidence="5">
    <location>
        <begin position="3"/>
        <end position="418"/>
    </location>
</feature>
<dbReference type="NCBIfam" id="NF005589">
    <property type="entry name" value="PRK07314.1"/>
    <property type="match status" value="1"/>
</dbReference>
<dbReference type="InterPro" id="IPR000794">
    <property type="entry name" value="Beta-ketoacyl_synthase"/>
</dbReference>
<dbReference type="GO" id="GO:0005829">
    <property type="term" value="C:cytosol"/>
    <property type="evidence" value="ECO:0007669"/>
    <property type="project" value="TreeGrafter"/>
</dbReference>
<evidence type="ECO:0000256" key="1">
    <source>
        <dbReference type="ARBA" id="ARBA00005194"/>
    </source>
</evidence>
<dbReference type="RefSeq" id="WP_016452923.1">
    <property type="nucleotide sequence ID" value="NZ_CP065748.1"/>
</dbReference>
<dbReference type="InterPro" id="IPR014031">
    <property type="entry name" value="Ketoacyl_synth_C"/>
</dbReference>
<dbReference type="EMBL" id="CP065748">
    <property type="protein sequence ID" value="QPS82857.1"/>
    <property type="molecule type" value="Genomic_DNA"/>
</dbReference>
<evidence type="ECO:0000313" key="7">
    <source>
        <dbReference type="Proteomes" id="UP000595064"/>
    </source>
</evidence>
<comment type="pathway">
    <text evidence="1">Lipid metabolism; fatty acid biosynthesis.</text>
</comment>
<sequence>MKKKRVAVTGLGVIAPNGCNVKDFWTETCNGRSGVRPITTFDTSPFKAKVAGIVEYFDEEDCEVSAASQAGYDRYVLFALAAASEAVNMAKLDFDKLDPHRIGVCVATAIGATKYLEEEFLHLTDGGHGDVDAEKASPVLLSGLGFHVASTEIARRYGASGPVSTLATGCTGGIDAVGEALDMIRSGNADIVIAGASDAPITPIALGAFDIIGAVTSDRNDKPESASRPYDASRSGFVLAEGAGIFILEDMEHAIARDAHIFAEISGFGSTCNAHHMTDLKPDGEDLHRAMVLSLADAGFAFAEISHVNAHGSSTPQNDINETNAIKRTFGDYAYRIPVTSIKSIVGHALAAANAIELVASIQSIVHQEVPPTLNLHQPDPACDLDYVPGKGRPAVLGHILKDASGFSGIHSALIISQITP</sequence>
<dbReference type="PANTHER" id="PTHR11712">
    <property type="entry name" value="POLYKETIDE SYNTHASE-RELATED"/>
    <property type="match status" value="1"/>
</dbReference>
<dbReference type="AlphaFoldDB" id="A0A7T2YVR7"/>
<dbReference type="KEGG" id="dla:I6G47_07200"/>
<dbReference type="FunFam" id="3.40.47.10:FF:000018">
    <property type="entry name" value="3-oxoacyl-[acyl-carrier-protein] synthase 2"/>
    <property type="match status" value="1"/>
</dbReference>
<dbReference type="Pfam" id="PF02801">
    <property type="entry name" value="Ketoacyl-synt_C"/>
    <property type="match status" value="1"/>
</dbReference>
<dbReference type="InterPro" id="IPR016039">
    <property type="entry name" value="Thiolase-like"/>
</dbReference>
<dbReference type="Pfam" id="PF00109">
    <property type="entry name" value="ketoacyl-synt"/>
    <property type="match status" value="1"/>
</dbReference>
<protein>
    <submittedName>
        <fullName evidence="6">Beta-ketoacyl-[acyl-carrier-protein] synthase family protein</fullName>
    </submittedName>
</protein>
<keyword evidence="7" id="KW-1185">Reference proteome</keyword>
<proteinExistence type="inferred from homology"/>
<dbReference type="Gene3D" id="3.40.47.10">
    <property type="match status" value="2"/>
</dbReference>
<evidence type="ECO:0000256" key="3">
    <source>
        <dbReference type="ARBA" id="ARBA00022679"/>
    </source>
</evidence>
<organism evidence="6 7">
    <name type="scientific">Delftia lacustris</name>
    <dbReference type="NCBI Taxonomy" id="558537"/>
    <lineage>
        <taxon>Bacteria</taxon>
        <taxon>Pseudomonadati</taxon>
        <taxon>Pseudomonadota</taxon>
        <taxon>Betaproteobacteria</taxon>
        <taxon>Burkholderiales</taxon>
        <taxon>Comamonadaceae</taxon>
        <taxon>Delftia</taxon>
    </lineage>
</organism>
<dbReference type="PROSITE" id="PS52004">
    <property type="entry name" value="KS3_2"/>
    <property type="match status" value="1"/>
</dbReference>
<keyword evidence="3 4" id="KW-0808">Transferase</keyword>
<dbReference type="Proteomes" id="UP000595064">
    <property type="component" value="Chromosome"/>
</dbReference>
<evidence type="ECO:0000313" key="6">
    <source>
        <dbReference type="EMBL" id="QPS82857.1"/>
    </source>
</evidence>
<dbReference type="GO" id="GO:0004315">
    <property type="term" value="F:3-oxoacyl-[acyl-carrier-protein] synthase activity"/>
    <property type="evidence" value="ECO:0007669"/>
    <property type="project" value="TreeGrafter"/>
</dbReference>
<dbReference type="CDD" id="cd00834">
    <property type="entry name" value="KAS_I_II"/>
    <property type="match status" value="1"/>
</dbReference>
<accession>A0A7T2YVR7</accession>
<dbReference type="GO" id="GO:0006633">
    <property type="term" value="P:fatty acid biosynthetic process"/>
    <property type="evidence" value="ECO:0007669"/>
    <property type="project" value="TreeGrafter"/>
</dbReference>
<evidence type="ECO:0000256" key="4">
    <source>
        <dbReference type="RuleBase" id="RU003694"/>
    </source>
</evidence>
<comment type="similarity">
    <text evidence="2 4">Belongs to the thiolase-like superfamily. Beta-ketoacyl-ACP synthases family.</text>
</comment>
<dbReference type="InterPro" id="IPR014030">
    <property type="entry name" value="Ketoacyl_synth_N"/>
</dbReference>
<dbReference type="PANTHER" id="PTHR11712:SF336">
    <property type="entry name" value="3-OXOACYL-[ACYL-CARRIER-PROTEIN] SYNTHASE, MITOCHONDRIAL"/>
    <property type="match status" value="1"/>
</dbReference>
<reference evidence="6 7" key="1">
    <citation type="submission" date="2020-12" db="EMBL/GenBank/DDBJ databases">
        <title>FDA dAtabase for Regulatory Grade micrObial Sequences (FDA-ARGOS): Supporting development and validation of Infectious Disease Dx tests.</title>
        <authorList>
            <person name="Sproer C."/>
            <person name="Gronow S."/>
            <person name="Severitt S."/>
            <person name="Schroder I."/>
            <person name="Tallon L."/>
            <person name="Sadzewicz L."/>
            <person name="Zhao X."/>
            <person name="Boylan J."/>
            <person name="Ott S."/>
            <person name="Bowen H."/>
            <person name="Vavikolanu K."/>
            <person name="Mehta A."/>
            <person name="Aluvathingal J."/>
            <person name="Nadendla S."/>
            <person name="Lowell S."/>
            <person name="Myers T."/>
            <person name="Yan Y."/>
            <person name="Sichtig H."/>
        </authorList>
    </citation>
    <scope>NUCLEOTIDE SEQUENCE [LARGE SCALE GENOMIC DNA]</scope>
    <source>
        <strain evidence="6 7">FDAARGOS_890</strain>
    </source>
</reference>